<dbReference type="GO" id="GO:0006891">
    <property type="term" value="P:intra-Golgi vesicle-mediated transport"/>
    <property type="evidence" value="ECO:0007669"/>
    <property type="project" value="InterPro"/>
</dbReference>
<dbReference type="GeneID" id="36380880"/>
<reference evidence="4" key="2">
    <citation type="submission" date="2020-12" db="UniProtKB">
        <authorList>
            <consortium name="WormBaseParasite"/>
        </authorList>
    </citation>
    <scope>IDENTIFICATION</scope>
</reference>
<accession>A0A090LLS5</accession>
<dbReference type="STRING" id="34506.A0A090LLS5"/>
<name>A0A090LLS5_STRRB</name>
<dbReference type="OrthoDB" id="18786at2759"/>
<keyword evidence="1" id="KW-0175">Coiled coil</keyword>
<evidence type="ECO:0000313" key="4">
    <source>
        <dbReference type="WBParaSite" id="SRAE_2000316700.1"/>
    </source>
</evidence>
<dbReference type="Proteomes" id="UP000035682">
    <property type="component" value="Unplaced"/>
</dbReference>
<dbReference type="CTD" id="36380880"/>
<sequence>MSTTKELSGKLEDFVWGRVDENKYLQNVGACTELTDEKLLQKVDLMQGNLNKQLRKRVDENYPMLLEQASAIEVLDEVQEEYHQSMSRIYNETLNLYSKIENRRKKIQEDVIIYENAMKLRRILNNGLLCKKLIDDVIKENDILIKAEIVCKLNAISSENPEMSKVKWMNEGFLYKMPEITRNVRSKVVNELMEGLDTINASKVTSCLKALDYLHCSKEELAKIYDETSKQLDSLFLNVSINSGNNEKLSKLLPTLSTKLNTVLEQFDLLGSEYIIIMSKKIATIIKNRITINTKNSMRVVQTLSKTISTHNENHVKAIKDALIPIKASILSQSLAILYEKIDEIFNEEDLQYESIAEKLTFEIKLEFSSVDWDHTLQKDVESNISKAVKYIAIKIENNLNMESDYLHLTGRVNKIQQKNYEMIHVAHLIAEEWRSIAQPLTQLVDQSLASISLNIKELLSLVIASMHEEDMNKLLKNSSCSGYIREMRDHLKVFKTHVSELKELVENNTILSKFIDYVIENMLLNFTLIKPIKNSTYQRFAADLVSLCDKGLNPLNCKASVLLSDYQQITEYLKSFANEKENSTVNIPLSLPLWIHIHFLINKAENIKLPHLIKKMGYKDYVEWFLHLTDREKYDFLFSIVPDDAENCKHIIKLLKQITARK</sequence>
<evidence type="ECO:0000313" key="3">
    <source>
        <dbReference type="Proteomes" id="UP000035682"/>
    </source>
</evidence>
<dbReference type="PANTHER" id="PTHR13228:SF3">
    <property type="entry name" value="CONSERVED OLIGOMERIC GOLGI COMPLEX SUBUNIT 5"/>
    <property type="match status" value="1"/>
</dbReference>
<dbReference type="InterPro" id="IPR019465">
    <property type="entry name" value="Cog5"/>
</dbReference>
<dbReference type="RefSeq" id="XP_024507710.1">
    <property type="nucleotide sequence ID" value="XM_024654327.1"/>
</dbReference>
<dbReference type="GO" id="GO:0017119">
    <property type="term" value="C:Golgi transport complex"/>
    <property type="evidence" value="ECO:0007669"/>
    <property type="project" value="InterPro"/>
</dbReference>
<evidence type="ECO:0000256" key="1">
    <source>
        <dbReference type="SAM" id="Coils"/>
    </source>
</evidence>
<dbReference type="OMA" id="ESLPFWF"/>
<organism evidence="2">
    <name type="scientific">Strongyloides ratti</name>
    <name type="common">Parasitic roundworm</name>
    <dbReference type="NCBI Taxonomy" id="34506"/>
    <lineage>
        <taxon>Eukaryota</taxon>
        <taxon>Metazoa</taxon>
        <taxon>Ecdysozoa</taxon>
        <taxon>Nematoda</taxon>
        <taxon>Chromadorea</taxon>
        <taxon>Rhabditida</taxon>
        <taxon>Tylenchina</taxon>
        <taxon>Panagrolaimomorpha</taxon>
        <taxon>Strongyloidoidea</taxon>
        <taxon>Strongyloididae</taxon>
        <taxon>Strongyloides</taxon>
    </lineage>
</organism>
<keyword evidence="3" id="KW-1185">Reference proteome</keyword>
<dbReference type="WormBase" id="SRAE_2000316700">
    <property type="protein sequence ID" value="SRP01552"/>
    <property type="gene ID" value="WBGene00263387"/>
</dbReference>
<dbReference type="WBParaSite" id="SRAE_2000316700.1">
    <property type="protein sequence ID" value="SRAE_2000316700.1"/>
    <property type="gene ID" value="WBGene00263387"/>
</dbReference>
<gene>
    <name evidence="2 4 5" type="ORF">SRAE_2000316700</name>
</gene>
<protein>
    <submittedName>
        <fullName evidence="4">Conserved oligomeric Golgi complex subunit 5</fullName>
    </submittedName>
</protein>
<evidence type="ECO:0000313" key="5">
    <source>
        <dbReference type="WormBase" id="SRAE_2000316700"/>
    </source>
</evidence>
<feature type="coiled-coil region" evidence="1">
    <location>
        <begin position="90"/>
        <end position="117"/>
    </location>
</feature>
<dbReference type="AlphaFoldDB" id="A0A090LLS5"/>
<reference evidence="2 3" key="1">
    <citation type="submission" date="2014-09" db="EMBL/GenBank/DDBJ databases">
        <authorList>
            <person name="Martin A.A."/>
        </authorList>
    </citation>
    <scope>NUCLEOTIDE SEQUENCE</scope>
    <source>
        <strain evidence="3">ED321</strain>
        <strain evidence="2">ED321 Heterogonic</strain>
    </source>
</reference>
<dbReference type="PANTHER" id="PTHR13228">
    <property type="entry name" value="CONSERVED OLIGOMERIC GOLGI COMPLEX COMPONENT 5"/>
    <property type="match status" value="1"/>
</dbReference>
<proteinExistence type="predicted"/>
<evidence type="ECO:0000313" key="2">
    <source>
        <dbReference type="EMBL" id="CEF68510.1"/>
    </source>
</evidence>
<dbReference type="EMBL" id="LN609529">
    <property type="protein sequence ID" value="CEF68510.1"/>
    <property type="molecule type" value="Genomic_DNA"/>
</dbReference>